<dbReference type="RefSeq" id="WP_307436295.1">
    <property type="nucleotide sequence ID" value="NZ_JAUSVK010000001.1"/>
</dbReference>
<dbReference type="EMBL" id="JAUSVK010000001">
    <property type="protein sequence ID" value="MDQ0396275.1"/>
    <property type="molecule type" value="Genomic_DNA"/>
</dbReference>
<organism evidence="2 3">
    <name type="scientific">Labrys monachus</name>
    <dbReference type="NCBI Taxonomy" id="217067"/>
    <lineage>
        <taxon>Bacteria</taxon>
        <taxon>Pseudomonadati</taxon>
        <taxon>Pseudomonadota</taxon>
        <taxon>Alphaproteobacteria</taxon>
        <taxon>Hyphomicrobiales</taxon>
        <taxon>Xanthobacteraceae</taxon>
        <taxon>Labrys</taxon>
    </lineage>
</organism>
<feature type="transmembrane region" description="Helical" evidence="1">
    <location>
        <begin position="7"/>
        <end position="25"/>
    </location>
</feature>
<keyword evidence="3" id="KW-1185">Reference proteome</keyword>
<evidence type="ECO:0000256" key="1">
    <source>
        <dbReference type="SAM" id="Phobius"/>
    </source>
</evidence>
<reference evidence="2 3" key="1">
    <citation type="submission" date="2023-07" db="EMBL/GenBank/DDBJ databases">
        <title>Genomic Encyclopedia of Type Strains, Phase IV (KMG-IV): sequencing the most valuable type-strain genomes for metagenomic binning, comparative biology and taxonomic classification.</title>
        <authorList>
            <person name="Goeker M."/>
        </authorList>
    </citation>
    <scope>NUCLEOTIDE SEQUENCE [LARGE SCALE GENOMIC DNA]</scope>
    <source>
        <strain evidence="2 3">DSM 5896</strain>
    </source>
</reference>
<feature type="transmembrane region" description="Helical" evidence="1">
    <location>
        <begin position="37"/>
        <end position="61"/>
    </location>
</feature>
<proteinExistence type="predicted"/>
<gene>
    <name evidence="2" type="ORF">J3R73_006067</name>
</gene>
<name>A0ABU0FNT1_9HYPH</name>
<feature type="transmembrane region" description="Helical" evidence="1">
    <location>
        <begin position="101"/>
        <end position="119"/>
    </location>
</feature>
<evidence type="ECO:0000313" key="2">
    <source>
        <dbReference type="EMBL" id="MDQ0396275.1"/>
    </source>
</evidence>
<keyword evidence="1" id="KW-1133">Transmembrane helix</keyword>
<accession>A0ABU0FNT1</accession>
<protein>
    <submittedName>
        <fullName evidence="2">Membrane protein YhiD involved in acid resistance</fullName>
    </submittedName>
</protein>
<comment type="caution">
    <text evidence="2">The sequence shown here is derived from an EMBL/GenBank/DDBJ whole genome shotgun (WGS) entry which is preliminary data.</text>
</comment>
<feature type="transmembrane region" description="Helical" evidence="1">
    <location>
        <begin position="73"/>
        <end position="95"/>
    </location>
</feature>
<dbReference type="Proteomes" id="UP001237448">
    <property type="component" value="Unassembled WGS sequence"/>
</dbReference>
<sequence length="131" mass="14344">MFLINFPLTLIPFAVYNFFVIAGGSDPWNDPAFSFATGSGVVFTATLGQALTLLALFFLLVEALKSRCIEISTATDHVLSFCVLVAYGAEFYYIGRAATPTFFLLAAIAFVSLVASLMLSRKRASRLRIER</sequence>
<evidence type="ECO:0000313" key="3">
    <source>
        <dbReference type="Proteomes" id="UP001237448"/>
    </source>
</evidence>
<keyword evidence="1" id="KW-0472">Membrane</keyword>
<keyword evidence="1" id="KW-0812">Transmembrane</keyword>